<organism evidence="1 2">
    <name type="scientific">Microseira wollei NIES-4236</name>
    <dbReference type="NCBI Taxonomy" id="2530354"/>
    <lineage>
        <taxon>Bacteria</taxon>
        <taxon>Bacillati</taxon>
        <taxon>Cyanobacteriota</taxon>
        <taxon>Cyanophyceae</taxon>
        <taxon>Oscillatoriophycideae</taxon>
        <taxon>Aerosakkonematales</taxon>
        <taxon>Aerosakkonemataceae</taxon>
        <taxon>Microseira</taxon>
    </lineage>
</organism>
<keyword evidence="2" id="KW-1185">Reference proteome</keyword>
<name>A0AAV3XLW8_9CYAN</name>
<protein>
    <submittedName>
        <fullName evidence="1">Uncharacterized protein</fullName>
    </submittedName>
</protein>
<dbReference type="RefSeq" id="WP_226592024.1">
    <property type="nucleotide sequence ID" value="NZ_BLAY01000214.1"/>
</dbReference>
<comment type="caution">
    <text evidence="1">The sequence shown here is derived from an EMBL/GenBank/DDBJ whole genome shotgun (WGS) entry which is preliminary data.</text>
</comment>
<accession>A0AAV3XLW8</accession>
<evidence type="ECO:0000313" key="1">
    <source>
        <dbReference type="EMBL" id="GET43323.1"/>
    </source>
</evidence>
<proteinExistence type="predicted"/>
<dbReference type="Proteomes" id="UP001050975">
    <property type="component" value="Unassembled WGS sequence"/>
</dbReference>
<sequence>MTTSTNGDNQPFEQRLESIESRLDRLEGEFRDQAGLLLDGLRALSAQTTFLANRQQQLAETMVQLARNAEADRAIIRENQTEIRRIWEYLLRQSGNGQQPT</sequence>
<dbReference type="EMBL" id="BLAY01000214">
    <property type="protein sequence ID" value="GET43323.1"/>
    <property type="molecule type" value="Genomic_DNA"/>
</dbReference>
<evidence type="ECO:0000313" key="2">
    <source>
        <dbReference type="Proteomes" id="UP001050975"/>
    </source>
</evidence>
<reference evidence="1" key="1">
    <citation type="submission" date="2019-10" db="EMBL/GenBank/DDBJ databases">
        <title>Draft genome sequece of Microseira wollei NIES-4236.</title>
        <authorList>
            <person name="Yamaguchi H."/>
            <person name="Suzuki S."/>
            <person name="Kawachi M."/>
        </authorList>
    </citation>
    <scope>NUCLEOTIDE SEQUENCE</scope>
    <source>
        <strain evidence="1">NIES-4236</strain>
    </source>
</reference>
<gene>
    <name evidence="1" type="ORF">MiSe_81450</name>
</gene>
<dbReference type="AlphaFoldDB" id="A0AAV3XLW8"/>